<dbReference type="InterPro" id="IPR043504">
    <property type="entry name" value="Peptidase_S1_PA_chymotrypsin"/>
</dbReference>
<dbReference type="InterPro" id="IPR001254">
    <property type="entry name" value="Trypsin_dom"/>
</dbReference>
<dbReference type="InterPro" id="IPR001314">
    <property type="entry name" value="Peptidase_S1A"/>
</dbReference>
<evidence type="ECO:0000313" key="9">
    <source>
        <dbReference type="EMBL" id="KAK1176171.1"/>
    </source>
</evidence>
<dbReference type="SUPFAM" id="SSF50494">
    <property type="entry name" value="Trypsin-like serine proteases"/>
    <property type="match status" value="1"/>
</dbReference>
<evidence type="ECO:0000256" key="4">
    <source>
        <dbReference type="ARBA" id="ARBA00022825"/>
    </source>
</evidence>
<dbReference type="PROSITE" id="PS50240">
    <property type="entry name" value="TRYPSIN_DOM"/>
    <property type="match status" value="1"/>
</dbReference>
<evidence type="ECO:0000256" key="2">
    <source>
        <dbReference type="ARBA" id="ARBA00022729"/>
    </source>
</evidence>
<dbReference type="Gene3D" id="2.40.10.10">
    <property type="entry name" value="Trypsin-like serine proteases"/>
    <property type="match status" value="2"/>
</dbReference>
<evidence type="ECO:0000256" key="1">
    <source>
        <dbReference type="ARBA" id="ARBA00022670"/>
    </source>
</evidence>
<evidence type="ECO:0000256" key="7">
    <source>
        <dbReference type="SAM" id="SignalP"/>
    </source>
</evidence>
<organism evidence="9 10">
    <name type="scientific">Acipenser oxyrinchus oxyrinchus</name>
    <dbReference type="NCBI Taxonomy" id="40147"/>
    <lineage>
        <taxon>Eukaryota</taxon>
        <taxon>Metazoa</taxon>
        <taxon>Chordata</taxon>
        <taxon>Craniata</taxon>
        <taxon>Vertebrata</taxon>
        <taxon>Euteleostomi</taxon>
        <taxon>Actinopterygii</taxon>
        <taxon>Chondrostei</taxon>
        <taxon>Acipenseriformes</taxon>
        <taxon>Acipenseridae</taxon>
        <taxon>Acipenser</taxon>
    </lineage>
</organism>
<dbReference type="InterPro" id="IPR009003">
    <property type="entry name" value="Peptidase_S1_PA"/>
</dbReference>
<dbReference type="FunFam" id="2.40.10.10:FF:000120">
    <property type="entry name" value="Putative serine protease"/>
    <property type="match status" value="1"/>
</dbReference>
<evidence type="ECO:0000259" key="8">
    <source>
        <dbReference type="PROSITE" id="PS50240"/>
    </source>
</evidence>
<dbReference type="PRINTS" id="PR00722">
    <property type="entry name" value="CHYMOTRYPSIN"/>
</dbReference>
<dbReference type="CDD" id="cd00190">
    <property type="entry name" value="Tryp_SPc"/>
    <property type="match status" value="1"/>
</dbReference>
<dbReference type="AlphaFoldDB" id="A0AAD8LV30"/>
<evidence type="ECO:0000256" key="3">
    <source>
        <dbReference type="ARBA" id="ARBA00022801"/>
    </source>
</evidence>
<dbReference type="InterPro" id="IPR033116">
    <property type="entry name" value="TRYPSIN_SER"/>
</dbReference>
<keyword evidence="5" id="KW-1015">Disulfide bond</keyword>
<dbReference type="PANTHER" id="PTHR24271">
    <property type="entry name" value="KALLIKREIN-RELATED"/>
    <property type="match status" value="1"/>
</dbReference>
<dbReference type="PANTHER" id="PTHR24271:SF52">
    <property type="entry name" value="GRANZYME K"/>
    <property type="match status" value="1"/>
</dbReference>
<name>A0AAD8LV30_ACIOX</name>
<protein>
    <submittedName>
        <fullName evidence="9">Granzyme A-like</fullName>
    </submittedName>
</protein>
<dbReference type="GO" id="GO:0004252">
    <property type="term" value="F:serine-type endopeptidase activity"/>
    <property type="evidence" value="ECO:0007669"/>
    <property type="project" value="InterPro"/>
</dbReference>
<keyword evidence="4 6" id="KW-0720">Serine protease</keyword>
<dbReference type="SMART" id="SM00020">
    <property type="entry name" value="Tryp_SPc"/>
    <property type="match status" value="1"/>
</dbReference>
<evidence type="ECO:0000256" key="6">
    <source>
        <dbReference type="RuleBase" id="RU363034"/>
    </source>
</evidence>
<dbReference type="InterPro" id="IPR018114">
    <property type="entry name" value="TRYPSIN_HIS"/>
</dbReference>
<keyword evidence="3 6" id="KW-0378">Hydrolase</keyword>
<sequence>MTKALALGLCICAVILLRIPGDVCMEIIGGKEVAKHSRPYMALIKRMNVAVCGGALIKKKWVLTAAHCYDKKLTVVLGAHSCSKPEQDQQTFKVKQLIPHSCFDNETGVNDLMLLELDKAAKLNKFVSKLKLPATFKDVKAKSQCRVAGWGTTNQKNNTASDILMEVNVTVFDRRTCNEKKYYNFNPVITNEMLCAGDKRGKKDTCWGDSGGPLICDNEFKAITSFGHKSGCGKIPGVYTLLTTKHVQWIKKITGGDD</sequence>
<keyword evidence="10" id="KW-1185">Reference proteome</keyword>
<feature type="domain" description="Peptidase S1" evidence="8">
    <location>
        <begin position="27"/>
        <end position="255"/>
    </location>
</feature>
<proteinExistence type="predicted"/>
<evidence type="ECO:0000256" key="5">
    <source>
        <dbReference type="ARBA" id="ARBA00023157"/>
    </source>
</evidence>
<reference evidence="9" key="1">
    <citation type="submission" date="2022-02" db="EMBL/GenBank/DDBJ databases">
        <title>Atlantic sturgeon de novo genome assembly.</title>
        <authorList>
            <person name="Stock M."/>
            <person name="Klopp C."/>
            <person name="Guiguen Y."/>
            <person name="Cabau C."/>
            <person name="Parinello H."/>
            <person name="Santidrian Yebra-Pimentel E."/>
            <person name="Kuhl H."/>
            <person name="Dirks R.P."/>
            <person name="Guessner J."/>
            <person name="Wuertz S."/>
            <person name="Du K."/>
            <person name="Schartl M."/>
        </authorList>
    </citation>
    <scope>NUCLEOTIDE SEQUENCE</scope>
    <source>
        <strain evidence="9">STURGEONOMICS-FGT-2020</strain>
        <tissue evidence="9">Whole blood</tissue>
    </source>
</reference>
<evidence type="ECO:0000313" key="10">
    <source>
        <dbReference type="Proteomes" id="UP001230051"/>
    </source>
</evidence>
<dbReference type="Proteomes" id="UP001230051">
    <property type="component" value="Unassembled WGS sequence"/>
</dbReference>
<feature type="chain" id="PRO_5042026834" evidence="7">
    <location>
        <begin position="26"/>
        <end position="258"/>
    </location>
</feature>
<feature type="signal peptide" evidence="7">
    <location>
        <begin position="1"/>
        <end position="25"/>
    </location>
</feature>
<dbReference type="PROSITE" id="PS00135">
    <property type="entry name" value="TRYPSIN_SER"/>
    <property type="match status" value="1"/>
</dbReference>
<dbReference type="GO" id="GO:0006508">
    <property type="term" value="P:proteolysis"/>
    <property type="evidence" value="ECO:0007669"/>
    <property type="project" value="UniProtKB-KW"/>
</dbReference>
<dbReference type="PROSITE" id="PS00134">
    <property type="entry name" value="TRYPSIN_HIS"/>
    <property type="match status" value="1"/>
</dbReference>
<gene>
    <name evidence="9" type="primary">GZMA</name>
    <name evidence="9" type="ORF">AOXY_G1010</name>
</gene>
<comment type="caution">
    <text evidence="9">The sequence shown here is derived from an EMBL/GenBank/DDBJ whole genome shotgun (WGS) entry which is preliminary data.</text>
</comment>
<keyword evidence="1 6" id="KW-0645">Protease</keyword>
<dbReference type="Pfam" id="PF00089">
    <property type="entry name" value="Trypsin"/>
    <property type="match status" value="1"/>
</dbReference>
<accession>A0AAD8LV30</accession>
<dbReference type="EMBL" id="JAGXEW010000001">
    <property type="protein sequence ID" value="KAK1176171.1"/>
    <property type="molecule type" value="Genomic_DNA"/>
</dbReference>
<keyword evidence="2 7" id="KW-0732">Signal</keyword>